<feature type="region of interest" description="Disordered" evidence="7">
    <location>
        <begin position="75"/>
        <end position="264"/>
    </location>
</feature>
<feature type="compositionally biased region" description="Basic and acidic residues" evidence="7">
    <location>
        <begin position="662"/>
        <end position="680"/>
    </location>
</feature>
<evidence type="ECO:0008006" key="13">
    <source>
        <dbReference type="Google" id="ProtNLM"/>
    </source>
</evidence>
<protein>
    <recommendedName>
        <fullName evidence="13">Inner nuclear membrane protein MAN1</fullName>
    </recommendedName>
</protein>
<proteinExistence type="predicted"/>
<feature type="compositionally biased region" description="Basic residues" evidence="7">
    <location>
        <begin position="96"/>
        <end position="106"/>
    </location>
</feature>
<sequence>MLDGDDYLQEGFDPRGVTMPRLRSILVTHNVDYPSTAKKPQLVQLVSDHVLSQAPKLRAERARAKRSSYGIVNAGSANDAHTWDDQELLPPPSALRRSRSPRKSSAKSRAEGQDVNAEPPLLSPRKRNSRSTSRQVSRADDEDVPSADLARSARRSRRTMTPQIKVESDEEGEKDELHLPQENASVFTDDNPFQSGSSPPAAKPPAYRRPTADDDLFKSVKTPTGRTEGRAHQIRASRSFALSTPLPRSESPEEPLEPGEEFTPGEQLELERAAREGEIHIAERKPAPEVARRTSLKTPLLVLFLALISAYGAWYRQEKIAVGYCGLGRPAKTLLPPELPLPDVLVSLVEPQCEQCPPHAYCYQDFSVRCEADFILEPHPLSLGGLVPFPPSCEPDGEKARRVHAVADKAVEELRERRAKFECGDLVDQTGQPQDSPAITGEDLKESVSKRRNKRLSRQEFDELWTAAIGEVATRDEVQSTEDENAGSDAPFPARRFSSTSLARLPLSCAVKRSVRLGLARYRVPIGLLILVALAVLYLRAQYRRHLATSAQVPALVDAVLGRLANQKELGEEDLDDAWLFLPNLRDDVLRSVHSLSERERIWQRVRAVVEQNSNVRTGQREGRSGEVGRAWEWIGPGWGEGARRRRSGRVSLAPGASSESPEGHVRTEAKKWEEPRPLY</sequence>
<dbReference type="CDD" id="cd12935">
    <property type="entry name" value="LEM_like"/>
    <property type="match status" value="1"/>
</dbReference>
<dbReference type="EMBL" id="JAAVMX010000008">
    <property type="protein sequence ID" value="KAF4505060.1"/>
    <property type="molecule type" value="Genomic_DNA"/>
</dbReference>
<keyword evidence="6" id="KW-0539">Nucleus</keyword>
<comment type="subcellular location">
    <subcellularLocation>
        <location evidence="1">Nucleus inner membrane</location>
    </subcellularLocation>
</comment>
<reference evidence="11 12" key="1">
    <citation type="journal article" date="2020" name="Genome Biol. Evol.">
        <title>A new high-quality draft genome assembly of the Chinese cordyceps Ophiocordyceps sinensis.</title>
        <authorList>
            <person name="Shu R."/>
            <person name="Zhang J."/>
            <person name="Meng Q."/>
            <person name="Zhang H."/>
            <person name="Zhou G."/>
            <person name="Li M."/>
            <person name="Wu P."/>
            <person name="Zhao Y."/>
            <person name="Chen C."/>
            <person name="Qin Q."/>
        </authorList>
    </citation>
    <scope>NUCLEOTIDE SEQUENCE [LARGE SCALE GENOMIC DNA]</scope>
    <source>
        <strain evidence="11 12">IOZ07</strain>
    </source>
</reference>
<feature type="region of interest" description="Disordered" evidence="7">
    <location>
        <begin position="425"/>
        <end position="452"/>
    </location>
</feature>
<dbReference type="Pfam" id="PF12949">
    <property type="entry name" value="HeH"/>
    <property type="match status" value="1"/>
</dbReference>
<dbReference type="GO" id="GO:0005637">
    <property type="term" value="C:nuclear inner membrane"/>
    <property type="evidence" value="ECO:0007669"/>
    <property type="project" value="UniProtKB-SubCell"/>
</dbReference>
<dbReference type="InterPro" id="IPR025856">
    <property type="entry name" value="HeH/LEM_domain"/>
</dbReference>
<evidence type="ECO:0000256" key="7">
    <source>
        <dbReference type="SAM" id="MobiDB-lite"/>
    </source>
</evidence>
<evidence type="ECO:0000256" key="3">
    <source>
        <dbReference type="ARBA" id="ARBA00022692"/>
    </source>
</evidence>
<dbReference type="GO" id="GO:0003682">
    <property type="term" value="F:chromatin binding"/>
    <property type="evidence" value="ECO:0007669"/>
    <property type="project" value="InterPro"/>
</dbReference>
<keyword evidence="4 8" id="KW-1133">Transmembrane helix</keyword>
<dbReference type="InterPro" id="IPR041885">
    <property type="entry name" value="MAN1_winged_helix_dom"/>
</dbReference>
<dbReference type="InterPro" id="IPR044780">
    <property type="entry name" value="Heh2/Src1"/>
</dbReference>
<evidence type="ECO:0000259" key="9">
    <source>
        <dbReference type="Pfam" id="PF09402"/>
    </source>
</evidence>
<accession>A0A8H4PNK1</accession>
<evidence type="ECO:0000256" key="6">
    <source>
        <dbReference type="ARBA" id="ARBA00023242"/>
    </source>
</evidence>
<dbReference type="InterPro" id="IPR011015">
    <property type="entry name" value="LEM/LEM-like_dom_sf"/>
</dbReference>
<feature type="transmembrane region" description="Helical" evidence="8">
    <location>
        <begin position="522"/>
        <end position="541"/>
    </location>
</feature>
<keyword evidence="3 8" id="KW-0812">Transmembrane</keyword>
<evidence type="ECO:0000256" key="4">
    <source>
        <dbReference type="ARBA" id="ARBA00022989"/>
    </source>
</evidence>
<dbReference type="OrthoDB" id="2503928at2759"/>
<dbReference type="Proteomes" id="UP000557566">
    <property type="component" value="Unassembled WGS sequence"/>
</dbReference>
<dbReference type="PANTHER" id="PTHR47808:SF2">
    <property type="entry name" value="LEM DOMAIN-CONTAINING PROTEIN 2"/>
    <property type="match status" value="1"/>
</dbReference>
<comment type="caution">
    <text evidence="11">The sequence shown here is derived from an EMBL/GenBank/DDBJ whole genome shotgun (WGS) entry which is preliminary data.</text>
</comment>
<dbReference type="PANTHER" id="PTHR47808">
    <property type="entry name" value="INNER NUCLEAR MEMBRANE PROTEIN HEH2-RELATED"/>
    <property type="match status" value="1"/>
</dbReference>
<organism evidence="11 12">
    <name type="scientific">Ophiocordyceps sinensis</name>
    <dbReference type="NCBI Taxonomy" id="72228"/>
    <lineage>
        <taxon>Eukaryota</taxon>
        <taxon>Fungi</taxon>
        <taxon>Dikarya</taxon>
        <taxon>Ascomycota</taxon>
        <taxon>Pezizomycotina</taxon>
        <taxon>Sordariomycetes</taxon>
        <taxon>Hypocreomycetidae</taxon>
        <taxon>Hypocreales</taxon>
        <taxon>Ophiocordycipitaceae</taxon>
        <taxon>Ophiocordyceps</taxon>
    </lineage>
</organism>
<gene>
    <name evidence="11" type="ORF">G6O67_007049</name>
</gene>
<dbReference type="GO" id="GO:0034399">
    <property type="term" value="C:nuclear periphery"/>
    <property type="evidence" value="ECO:0007669"/>
    <property type="project" value="TreeGrafter"/>
</dbReference>
<evidence type="ECO:0000256" key="1">
    <source>
        <dbReference type="ARBA" id="ARBA00004540"/>
    </source>
</evidence>
<dbReference type="Gene3D" id="1.10.720.40">
    <property type="match status" value="1"/>
</dbReference>
<dbReference type="AlphaFoldDB" id="A0A8H4PNK1"/>
<dbReference type="GO" id="GO:0005783">
    <property type="term" value="C:endoplasmic reticulum"/>
    <property type="evidence" value="ECO:0007669"/>
    <property type="project" value="TreeGrafter"/>
</dbReference>
<keyword evidence="5 8" id="KW-0472">Membrane</keyword>
<evidence type="ECO:0000313" key="12">
    <source>
        <dbReference type="Proteomes" id="UP000557566"/>
    </source>
</evidence>
<feature type="domain" description="Man1/Src1-like C-terminal" evidence="9">
    <location>
        <begin position="303"/>
        <end position="637"/>
    </location>
</feature>
<evidence type="ECO:0000313" key="11">
    <source>
        <dbReference type="EMBL" id="KAF4505060.1"/>
    </source>
</evidence>
<dbReference type="GO" id="GO:0071763">
    <property type="term" value="P:nuclear membrane organization"/>
    <property type="evidence" value="ECO:0007669"/>
    <property type="project" value="TreeGrafter"/>
</dbReference>
<dbReference type="Pfam" id="PF09402">
    <property type="entry name" value="MSC"/>
    <property type="match status" value="1"/>
</dbReference>
<evidence type="ECO:0000256" key="2">
    <source>
        <dbReference type="ARBA" id="ARBA00022553"/>
    </source>
</evidence>
<feature type="region of interest" description="Disordered" evidence="7">
    <location>
        <begin position="640"/>
        <end position="680"/>
    </location>
</feature>
<feature type="compositionally biased region" description="Polar residues" evidence="7">
    <location>
        <begin position="182"/>
        <end position="198"/>
    </location>
</feature>
<evidence type="ECO:0000256" key="5">
    <source>
        <dbReference type="ARBA" id="ARBA00023136"/>
    </source>
</evidence>
<keyword evidence="12" id="KW-1185">Reference proteome</keyword>
<feature type="domain" description="HeH/LEM" evidence="10">
    <location>
        <begin position="18"/>
        <end position="47"/>
    </location>
</feature>
<name>A0A8H4PNK1_9HYPO</name>
<dbReference type="Gene3D" id="1.10.10.1180">
    <property type="entry name" value="MAN1, winged-helix domain"/>
    <property type="match status" value="1"/>
</dbReference>
<dbReference type="InterPro" id="IPR018996">
    <property type="entry name" value="Man1/Src1-like_C"/>
</dbReference>
<evidence type="ECO:0000256" key="8">
    <source>
        <dbReference type="SAM" id="Phobius"/>
    </source>
</evidence>
<keyword evidence="2" id="KW-0597">Phosphoprotein</keyword>
<evidence type="ECO:0000259" key="10">
    <source>
        <dbReference type="Pfam" id="PF12949"/>
    </source>
</evidence>